<protein>
    <submittedName>
        <fullName evidence="1">Uncharacterized protein</fullName>
    </submittedName>
</protein>
<dbReference type="EMBL" id="QDDL01000016">
    <property type="protein sequence ID" value="PVZ63442.1"/>
    <property type="molecule type" value="Genomic_DNA"/>
</dbReference>
<evidence type="ECO:0000313" key="2">
    <source>
        <dbReference type="Proteomes" id="UP000244906"/>
    </source>
</evidence>
<organism evidence="1 2">
    <name type="scientific">Pelagibaculum spongiae</name>
    <dbReference type="NCBI Taxonomy" id="2080658"/>
    <lineage>
        <taxon>Bacteria</taxon>
        <taxon>Pseudomonadati</taxon>
        <taxon>Pseudomonadota</taxon>
        <taxon>Gammaproteobacteria</taxon>
        <taxon>Oceanospirillales</taxon>
        <taxon>Pelagibaculum</taxon>
    </lineage>
</organism>
<accession>A0A2V1GVB2</accession>
<comment type="caution">
    <text evidence="1">The sequence shown here is derived from an EMBL/GenBank/DDBJ whole genome shotgun (WGS) entry which is preliminary data.</text>
</comment>
<dbReference type="AlphaFoldDB" id="A0A2V1GVB2"/>
<dbReference type="RefSeq" id="WP_116689136.1">
    <property type="nucleotide sequence ID" value="NZ_CAWNYD010000016.1"/>
</dbReference>
<sequence length="76" mass="8265">MLRLMALITPAEFCILISGLVIKLGSIALSDVENRIANKQLLNQIKALGLIVMAGDGLPYDSHWNIEHGFSICNVS</sequence>
<dbReference type="Proteomes" id="UP000244906">
    <property type="component" value="Unassembled WGS sequence"/>
</dbReference>
<name>A0A2V1GVB2_9GAMM</name>
<gene>
    <name evidence="1" type="ORF">DC094_21275</name>
</gene>
<dbReference type="OrthoDB" id="5604578at2"/>
<keyword evidence="2" id="KW-1185">Reference proteome</keyword>
<evidence type="ECO:0000313" key="1">
    <source>
        <dbReference type="EMBL" id="PVZ63442.1"/>
    </source>
</evidence>
<reference evidence="1 2" key="1">
    <citation type="submission" date="2018-04" db="EMBL/GenBank/DDBJ databases">
        <title>Thalassorhabdus spongiae gen. nov., sp. nov., isolated from a marine sponge in South-West Iceland.</title>
        <authorList>
            <person name="Knobloch S."/>
            <person name="Daussin A."/>
            <person name="Johannsson R."/>
            <person name="Marteinsson V.T."/>
        </authorList>
    </citation>
    <scope>NUCLEOTIDE SEQUENCE [LARGE SCALE GENOMIC DNA]</scope>
    <source>
        <strain evidence="1 2">Hp12</strain>
    </source>
</reference>
<proteinExistence type="predicted"/>